<dbReference type="AlphaFoldDB" id="A0A7S1YJ90"/>
<dbReference type="EMBL" id="HBGK01049324">
    <property type="protein sequence ID" value="CAD9309128.1"/>
    <property type="molecule type" value="Transcribed_RNA"/>
</dbReference>
<feature type="compositionally biased region" description="Acidic residues" evidence="2">
    <location>
        <begin position="8"/>
        <end position="19"/>
    </location>
</feature>
<dbReference type="GO" id="GO:0005525">
    <property type="term" value="F:GTP binding"/>
    <property type="evidence" value="ECO:0007669"/>
    <property type="project" value="InterPro"/>
</dbReference>
<dbReference type="NCBIfam" id="TIGR00231">
    <property type="entry name" value="small_GTP"/>
    <property type="match status" value="1"/>
</dbReference>
<proteinExistence type="predicted"/>
<evidence type="ECO:0000313" key="3">
    <source>
        <dbReference type="EMBL" id="CAD9309128.1"/>
    </source>
</evidence>
<dbReference type="PROSITE" id="PS51419">
    <property type="entry name" value="RAB"/>
    <property type="match status" value="1"/>
</dbReference>
<keyword evidence="1" id="KW-0547">Nucleotide-binding</keyword>
<accession>A0A7S1YJ90</accession>
<evidence type="ECO:0000256" key="2">
    <source>
        <dbReference type="SAM" id="MobiDB-lite"/>
    </source>
</evidence>
<evidence type="ECO:0000256" key="1">
    <source>
        <dbReference type="ARBA" id="ARBA00022741"/>
    </source>
</evidence>
<dbReference type="SUPFAM" id="SSF52540">
    <property type="entry name" value="P-loop containing nucleoside triphosphate hydrolases"/>
    <property type="match status" value="1"/>
</dbReference>
<dbReference type="InterPro" id="IPR005225">
    <property type="entry name" value="Small_GTP-bd"/>
</dbReference>
<organism evidence="3">
    <name type="scientific">Grammatophora oceanica</name>
    <dbReference type="NCBI Taxonomy" id="210454"/>
    <lineage>
        <taxon>Eukaryota</taxon>
        <taxon>Sar</taxon>
        <taxon>Stramenopiles</taxon>
        <taxon>Ochrophyta</taxon>
        <taxon>Bacillariophyta</taxon>
        <taxon>Fragilariophyceae</taxon>
        <taxon>Fragilariophycidae</taxon>
        <taxon>Rhabdonematales</taxon>
        <taxon>Grammatophoraceae</taxon>
        <taxon>Grammatophora</taxon>
    </lineage>
</organism>
<sequence length="228" mass="25449">MKVPIEKDNDDDDESDGDDSAFGLELDNPQGSHTFPTTTGTTSKAALYEEFPSTPLHHRVEYQLWDTAGQERYASLAPMYYRGAAAAIVVYDLTNRTSFDRLKRWVAELDAKGPADLVLALCGNKLDSLQNRQVSSEEASDYALSVRASLYVETSAQDDLNIEEMFRRLGSLVLAQRKSTRSALDESDDMRRAENGGQLDAIDRSFRLDGMKRSKYNTTRKGCCVAKL</sequence>
<gene>
    <name evidence="3" type="ORF">GOCE00092_LOCUS25849</name>
</gene>
<dbReference type="PRINTS" id="PR00449">
    <property type="entry name" value="RASTRNSFRMNG"/>
</dbReference>
<feature type="region of interest" description="Disordered" evidence="2">
    <location>
        <begin position="1"/>
        <end position="40"/>
    </location>
</feature>
<protein>
    <submittedName>
        <fullName evidence="3">Uncharacterized protein</fullName>
    </submittedName>
</protein>
<dbReference type="GO" id="GO:0003924">
    <property type="term" value="F:GTPase activity"/>
    <property type="evidence" value="ECO:0007669"/>
    <property type="project" value="InterPro"/>
</dbReference>
<dbReference type="Gene3D" id="3.40.50.300">
    <property type="entry name" value="P-loop containing nucleotide triphosphate hydrolases"/>
    <property type="match status" value="1"/>
</dbReference>
<dbReference type="SMART" id="SM00173">
    <property type="entry name" value="RAS"/>
    <property type="match status" value="1"/>
</dbReference>
<dbReference type="PROSITE" id="PS51421">
    <property type="entry name" value="RAS"/>
    <property type="match status" value="1"/>
</dbReference>
<dbReference type="SMART" id="SM00174">
    <property type="entry name" value="RHO"/>
    <property type="match status" value="1"/>
</dbReference>
<dbReference type="PANTHER" id="PTHR47978">
    <property type="match status" value="1"/>
</dbReference>
<dbReference type="Pfam" id="PF00071">
    <property type="entry name" value="Ras"/>
    <property type="match status" value="1"/>
</dbReference>
<dbReference type="InterPro" id="IPR027417">
    <property type="entry name" value="P-loop_NTPase"/>
</dbReference>
<dbReference type="SMART" id="SM00175">
    <property type="entry name" value="RAB"/>
    <property type="match status" value="1"/>
</dbReference>
<dbReference type="InterPro" id="IPR001806">
    <property type="entry name" value="Small_GTPase"/>
</dbReference>
<reference evidence="3" key="1">
    <citation type="submission" date="2021-01" db="EMBL/GenBank/DDBJ databases">
        <authorList>
            <person name="Corre E."/>
            <person name="Pelletier E."/>
            <person name="Niang G."/>
            <person name="Scheremetjew M."/>
            <person name="Finn R."/>
            <person name="Kale V."/>
            <person name="Holt S."/>
            <person name="Cochrane G."/>
            <person name="Meng A."/>
            <person name="Brown T."/>
            <person name="Cohen L."/>
        </authorList>
    </citation>
    <scope>NUCLEOTIDE SEQUENCE</scope>
    <source>
        <strain evidence="3">CCMP 410</strain>
    </source>
</reference>
<name>A0A7S1YJ90_9STRA</name>
<dbReference type="FunFam" id="3.40.50.300:FF:001447">
    <property type="entry name" value="Ras-related protein Rab-1B"/>
    <property type="match status" value="1"/>
</dbReference>